<dbReference type="EMBL" id="CP002657">
    <property type="protein sequence ID" value="AEB86411.1"/>
    <property type="molecule type" value="Genomic_DNA"/>
</dbReference>
<dbReference type="KEGG" id="adk:Alide2_4092"/>
<sequence length="366" mass="41896">MTAARHAPVRIPAAHHGAPLGGQQKTFNHHIEQIARQRELLADWQQAIDAYRERHAREAVPLQRAYVALVAELVRHLDAQSSDKRLAKSERRTLSEAIAGRLTMLIDAVPDEATRAGLQEIHDRHGGSDSDAGEAEGGDMAGQECDADMDSPEDFMRRLDEQMQARKEEAERQREAHRATRRRKPGARERKAREAAAQATQSVREIYRKLASQLHPDRETDPAERERKTALMQRVNQAYAANRLLDLLQLQLEIEQITPDHIAGLSEERLAHYNRVLAEQLKELQQEVREVQGHFLREFGLDPARSLKPANLMRELRAHLQIIEYENLQLRRELNALRADPAALKGWIQAERQQRKARHGDMDPWS</sequence>
<accession>F4G565</accession>
<protein>
    <submittedName>
        <fullName evidence="3">Heat shock protein DnaJ domain protein</fullName>
    </submittedName>
</protein>
<dbReference type="STRING" id="596154.Alide2_4092"/>
<evidence type="ECO:0000256" key="1">
    <source>
        <dbReference type="SAM" id="Coils"/>
    </source>
</evidence>
<name>F4G565_ALIDK</name>
<dbReference type="InterPro" id="IPR036869">
    <property type="entry name" value="J_dom_sf"/>
</dbReference>
<dbReference type="eggNOG" id="COG2214">
    <property type="taxonomic scope" value="Bacteria"/>
</dbReference>
<dbReference type="InterPro" id="IPR001623">
    <property type="entry name" value="DnaJ_domain"/>
</dbReference>
<keyword evidence="3" id="KW-0346">Stress response</keyword>
<dbReference type="Proteomes" id="UP000007938">
    <property type="component" value="Chromosome"/>
</dbReference>
<reference evidence="3 4" key="1">
    <citation type="journal article" date="2011" name="J. Bacteriol.">
        <title>Genome Sequences of Alicycliphilus denitrificans Strains BC and K601T.</title>
        <authorList>
            <person name="Oosterkamp M.J."/>
            <person name="Veuskens T."/>
            <person name="Plugge C.M."/>
            <person name="Langenhoff A.A."/>
            <person name="Gerritse J."/>
            <person name="van Berkel W.J."/>
            <person name="Pieper D.H."/>
            <person name="Junca H."/>
            <person name="Goodwin L.A."/>
            <person name="Daligault H.E."/>
            <person name="Bruce D.C."/>
            <person name="Detter J.C."/>
            <person name="Tapia R."/>
            <person name="Han C.S."/>
            <person name="Land M.L."/>
            <person name="Hauser L.J."/>
            <person name="Smidt H."/>
            <person name="Stams A.J."/>
        </authorList>
    </citation>
    <scope>NUCLEOTIDE SEQUENCE [LARGE SCALE GENOMIC DNA]</scope>
    <source>
        <strain evidence="4">DSM 14773 / CIP 107495 / K601</strain>
    </source>
</reference>
<proteinExistence type="predicted"/>
<feature type="region of interest" description="Disordered" evidence="2">
    <location>
        <begin position="122"/>
        <end position="151"/>
    </location>
</feature>
<dbReference type="RefSeq" id="WP_013723012.1">
    <property type="nucleotide sequence ID" value="NC_015422.1"/>
</dbReference>
<evidence type="ECO:0000313" key="3">
    <source>
        <dbReference type="EMBL" id="AEB86411.1"/>
    </source>
</evidence>
<dbReference type="SUPFAM" id="SSF46565">
    <property type="entry name" value="Chaperone J-domain"/>
    <property type="match status" value="1"/>
</dbReference>
<evidence type="ECO:0000256" key="2">
    <source>
        <dbReference type="SAM" id="MobiDB-lite"/>
    </source>
</evidence>
<feature type="region of interest" description="Disordered" evidence="2">
    <location>
        <begin position="163"/>
        <end position="197"/>
    </location>
</feature>
<dbReference type="Gene3D" id="1.10.287.110">
    <property type="entry name" value="DnaJ domain"/>
    <property type="match status" value="1"/>
</dbReference>
<dbReference type="OrthoDB" id="114754at2"/>
<feature type="region of interest" description="Disordered" evidence="2">
    <location>
        <begin position="1"/>
        <end position="21"/>
    </location>
</feature>
<feature type="compositionally biased region" description="Basic and acidic residues" evidence="2">
    <location>
        <begin position="163"/>
        <end position="178"/>
    </location>
</feature>
<evidence type="ECO:0000313" key="4">
    <source>
        <dbReference type="Proteomes" id="UP000007938"/>
    </source>
</evidence>
<feature type="coiled-coil region" evidence="1">
    <location>
        <begin position="270"/>
        <end position="340"/>
    </location>
</feature>
<organism evidence="3 4">
    <name type="scientific">Alicycliphilus denitrificans (strain DSM 14773 / CIP 107495 / K601)</name>
    <dbReference type="NCBI Taxonomy" id="596154"/>
    <lineage>
        <taxon>Bacteria</taxon>
        <taxon>Pseudomonadati</taxon>
        <taxon>Pseudomonadota</taxon>
        <taxon>Betaproteobacteria</taxon>
        <taxon>Burkholderiales</taxon>
        <taxon>Comamonadaceae</taxon>
        <taxon>Alicycliphilus</taxon>
    </lineage>
</organism>
<reference evidence="3 4" key="2">
    <citation type="submission" date="2011-04" db="EMBL/GenBank/DDBJ databases">
        <title>Complete sequence of chromosome of Alicycliphilus denitrificans K601.</title>
        <authorList>
            <consortium name="US DOE Joint Genome Institute"/>
            <person name="Lucas S."/>
            <person name="Han J."/>
            <person name="Lapidus A."/>
            <person name="Cheng J.-F."/>
            <person name="Goodwin L."/>
            <person name="Pitluck S."/>
            <person name="Peters L."/>
            <person name="Zeytun A."/>
            <person name="Detter J.C."/>
            <person name="Han C."/>
            <person name="Tapia R."/>
            <person name="Land M."/>
            <person name="Hauser L."/>
            <person name="Kyrpides N."/>
            <person name="Ivanova N."/>
            <person name="Mikhailova N."/>
            <person name="Pagani I."/>
            <person name="Oosterkamp M."/>
            <person name="Pieper D."/>
            <person name="van Berkel W."/>
            <person name="Langenhoff A."/>
            <person name="Smidt H."/>
            <person name="Stams A."/>
            <person name="Woyke T."/>
        </authorList>
    </citation>
    <scope>NUCLEOTIDE SEQUENCE [LARGE SCALE GENOMIC DNA]</scope>
    <source>
        <strain evidence="4">DSM 14773 / CIP 107495 / K601</strain>
    </source>
</reference>
<dbReference type="AlphaFoldDB" id="F4G565"/>
<dbReference type="HOGENOM" id="CLU_045814_0_0_4"/>
<keyword evidence="1" id="KW-0175">Coiled coil</keyword>
<gene>
    <name evidence="3" type="ordered locus">Alide2_4092</name>
</gene>
<dbReference type="CDD" id="cd06257">
    <property type="entry name" value="DnaJ"/>
    <property type="match status" value="1"/>
</dbReference>
<keyword evidence="4" id="KW-1185">Reference proteome</keyword>